<feature type="region of interest" description="Disordered" evidence="1">
    <location>
        <begin position="1"/>
        <end position="36"/>
    </location>
</feature>
<dbReference type="EMBL" id="LS974625">
    <property type="protein sequence ID" value="CAG7866199.1"/>
    <property type="molecule type" value="Genomic_DNA"/>
</dbReference>
<dbReference type="AlphaFoldDB" id="A0A8D9D1F4"/>
<dbReference type="Proteomes" id="UP000694005">
    <property type="component" value="Chromosome A09"/>
</dbReference>
<reference evidence="2 3" key="1">
    <citation type="submission" date="2021-07" db="EMBL/GenBank/DDBJ databases">
        <authorList>
            <consortium name="Genoscope - CEA"/>
            <person name="William W."/>
        </authorList>
    </citation>
    <scope>NUCLEOTIDE SEQUENCE [LARGE SCALE GENOMIC DNA]</scope>
</reference>
<proteinExistence type="predicted"/>
<protein>
    <submittedName>
        <fullName evidence="2">Uncharacterized protein</fullName>
    </submittedName>
</protein>
<gene>
    <name evidence="2" type="ORF">BRAPAZ1V2_A09P66660.2</name>
</gene>
<accession>A0A8D9D1F4</accession>
<feature type="compositionally biased region" description="Polar residues" evidence="1">
    <location>
        <begin position="8"/>
        <end position="34"/>
    </location>
</feature>
<sequence length="97" mass="10652">MPGAAHADSTTFSGKSSLPSAQPSSTNRSKSSAENVYKQGVPLVPPQLRTFFFMQHDVSCEKPRKDNEGQCSSNQLGGFLLCLIFIAFYKQFDFNAI</sequence>
<dbReference type="Gramene" id="A09p66660.2_BraZ1">
    <property type="protein sequence ID" value="A09p66660.2_BraZ1.CDS"/>
    <property type="gene ID" value="A09g66660.2_BraZ1"/>
</dbReference>
<evidence type="ECO:0000313" key="3">
    <source>
        <dbReference type="Proteomes" id="UP000694005"/>
    </source>
</evidence>
<organism evidence="2 3">
    <name type="scientific">Brassica campestris</name>
    <name type="common">Field mustard</name>
    <dbReference type="NCBI Taxonomy" id="3711"/>
    <lineage>
        <taxon>Eukaryota</taxon>
        <taxon>Viridiplantae</taxon>
        <taxon>Streptophyta</taxon>
        <taxon>Embryophyta</taxon>
        <taxon>Tracheophyta</taxon>
        <taxon>Spermatophyta</taxon>
        <taxon>Magnoliopsida</taxon>
        <taxon>eudicotyledons</taxon>
        <taxon>Gunneridae</taxon>
        <taxon>Pentapetalae</taxon>
        <taxon>rosids</taxon>
        <taxon>malvids</taxon>
        <taxon>Brassicales</taxon>
        <taxon>Brassicaceae</taxon>
        <taxon>Brassiceae</taxon>
        <taxon>Brassica</taxon>
    </lineage>
</organism>
<evidence type="ECO:0000313" key="2">
    <source>
        <dbReference type="EMBL" id="CAG7866199.1"/>
    </source>
</evidence>
<evidence type="ECO:0000256" key="1">
    <source>
        <dbReference type="SAM" id="MobiDB-lite"/>
    </source>
</evidence>
<name>A0A8D9D1F4_BRACM</name>